<evidence type="ECO:0008006" key="3">
    <source>
        <dbReference type="Google" id="ProtNLM"/>
    </source>
</evidence>
<dbReference type="EMBL" id="CP036275">
    <property type="protein sequence ID" value="QDU37182.1"/>
    <property type="molecule type" value="Genomic_DNA"/>
</dbReference>
<dbReference type="KEGG" id="mri:Mal4_14910"/>
<dbReference type="Proteomes" id="UP000320496">
    <property type="component" value="Chromosome"/>
</dbReference>
<gene>
    <name evidence="1" type="ORF">Mal4_14910</name>
</gene>
<keyword evidence="2" id="KW-1185">Reference proteome</keyword>
<reference evidence="1 2" key="1">
    <citation type="submission" date="2019-02" db="EMBL/GenBank/DDBJ databases">
        <title>Deep-cultivation of Planctomycetes and their phenomic and genomic characterization uncovers novel biology.</title>
        <authorList>
            <person name="Wiegand S."/>
            <person name="Jogler M."/>
            <person name="Boedeker C."/>
            <person name="Pinto D."/>
            <person name="Vollmers J."/>
            <person name="Rivas-Marin E."/>
            <person name="Kohn T."/>
            <person name="Peeters S.H."/>
            <person name="Heuer A."/>
            <person name="Rast P."/>
            <person name="Oberbeckmann S."/>
            <person name="Bunk B."/>
            <person name="Jeske O."/>
            <person name="Meyerdierks A."/>
            <person name="Storesund J.E."/>
            <person name="Kallscheuer N."/>
            <person name="Luecker S."/>
            <person name="Lage O.M."/>
            <person name="Pohl T."/>
            <person name="Merkel B.J."/>
            <person name="Hornburger P."/>
            <person name="Mueller R.-W."/>
            <person name="Bruemmer F."/>
            <person name="Labrenz M."/>
            <person name="Spormann A.M."/>
            <person name="Op den Camp H."/>
            <person name="Overmann J."/>
            <person name="Amann R."/>
            <person name="Jetten M.S.M."/>
            <person name="Mascher T."/>
            <person name="Medema M.H."/>
            <person name="Devos D.P."/>
            <person name="Kaster A.-K."/>
            <person name="Ovreas L."/>
            <person name="Rohde M."/>
            <person name="Galperin M.Y."/>
            <person name="Jogler C."/>
        </authorList>
    </citation>
    <scope>NUCLEOTIDE SEQUENCE [LARGE SCALE GENOMIC DNA]</scope>
    <source>
        <strain evidence="1 2">Mal4</strain>
    </source>
</reference>
<dbReference type="AlphaFoldDB" id="A0A517Z3V5"/>
<organism evidence="1 2">
    <name type="scientific">Maioricimonas rarisocia</name>
    <dbReference type="NCBI Taxonomy" id="2528026"/>
    <lineage>
        <taxon>Bacteria</taxon>
        <taxon>Pseudomonadati</taxon>
        <taxon>Planctomycetota</taxon>
        <taxon>Planctomycetia</taxon>
        <taxon>Planctomycetales</taxon>
        <taxon>Planctomycetaceae</taxon>
        <taxon>Maioricimonas</taxon>
    </lineage>
</organism>
<accession>A0A517Z3V5</accession>
<evidence type="ECO:0000313" key="1">
    <source>
        <dbReference type="EMBL" id="QDU37182.1"/>
    </source>
</evidence>
<name>A0A517Z3V5_9PLAN</name>
<sequence length="157" mass="16818">MRSVTTNKRGVSAPATRRFARSALCGLVLVGLAACGGRGDTPELARVRGRVTVNGQPLTGYIVNFMPTGGGRPSVGATGPDGEFDLDYTLKQKGAKVGTHKVFFIYAPESQSAAMAADRGELPDDVRQIVKKYGDMDTTPLKVEVTPEKDEYLIELE</sequence>
<dbReference type="PROSITE" id="PS51257">
    <property type="entry name" value="PROKAR_LIPOPROTEIN"/>
    <property type="match status" value="1"/>
</dbReference>
<protein>
    <recommendedName>
        <fullName evidence="3">Carboxypeptidase regulatory-like domain-containing protein</fullName>
    </recommendedName>
</protein>
<evidence type="ECO:0000313" key="2">
    <source>
        <dbReference type="Proteomes" id="UP000320496"/>
    </source>
</evidence>
<proteinExistence type="predicted"/>